<reference evidence="1" key="1">
    <citation type="submission" date="2023-04" db="EMBL/GenBank/DDBJ databases">
        <title>A chromosome-level genome assembly of the parasitoid wasp Eretmocerus hayati.</title>
        <authorList>
            <person name="Zhong Y."/>
            <person name="Liu S."/>
            <person name="Liu Y."/>
        </authorList>
    </citation>
    <scope>NUCLEOTIDE SEQUENCE</scope>
    <source>
        <strain evidence="1">ZJU_SS_LIU_2023</strain>
    </source>
</reference>
<name>A0ACC2NR57_9HYME</name>
<dbReference type="Proteomes" id="UP001239111">
    <property type="component" value="Chromosome 3"/>
</dbReference>
<comment type="caution">
    <text evidence="1">The sequence shown here is derived from an EMBL/GenBank/DDBJ whole genome shotgun (WGS) entry which is preliminary data.</text>
</comment>
<gene>
    <name evidence="1" type="ORF">QAD02_004628</name>
</gene>
<keyword evidence="2" id="KW-1185">Reference proteome</keyword>
<accession>A0ACC2NR57</accession>
<organism evidence="1 2">
    <name type="scientific">Eretmocerus hayati</name>
    <dbReference type="NCBI Taxonomy" id="131215"/>
    <lineage>
        <taxon>Eukaryota</taxon>
        <taxon>Metazoa</taxon>
        <taxon>Ecdysozoa</taxon>
        <taxon>Arthropoda</taxon>
        <taxon>Hexapoda</taxon>
        <taxon>Insecta</taxon>
        <taxon>Pterygota</taxon>
        <taxon>Neoptera</taxon>
        <taxon>Endopterygota</taxon>
        <taxon>Hymenoptera</taxon>
        <taxon>Apocrita</taxon>
        <taxon>Proctotrupomorpha</taxon>
        <taxon>Chalcidoidea</taxon>
        <taxon>Aphelinidae</taxon>
        <taxon>Aphelininae</taxon>
        <taxon>Eretmocerus</taxon>
    </lineage>
</organism>
<dbReference type="EMBL" id="CM056743">
    <property type="protein sequence ID" value="KAJ8673366.1"/>
    <property type="molecule type" value="Genomic_DNA"/>
</dbReference>
<proteinExistence type="predicted"/>
<sequence length="204" mass="22973">MLEFETIMDKSCATDAVQFEKSPLMAHHAPGDVIFVIETEGGHNISAHSKILSDKSPIFARQLSSRASNCGFVILLNRQPGLENVTELDFVLFRKFLYTKEIDPILGWDNVINILKLASYYQVEDLRVICESTIVESLNRCNCLEWLAFIRAKGVGNIENLYYTIRNMIQNNIQKVLLSLGSQNLTTEALSTLKEFDVAVIGLN</sequence>
<evidence type="ECO:0000313" key="1">
    <source>
        <dbReference type="EMBL" id="KAJ8673366.1"/>
    </source>
</evidence>
<protein>
    <submittedName>
        <fullName evidence="1">Uncharacterized protein</fullName>
    </submittedName>
</protein>
<evidence type="ECO:0000313" key="2">
    <source>
        <dbReference type="Proteomes" id="UP001239111"/>
    </source>
</evidence>